<sequence>MTAAVPIGGTVSISLGDGMPAVVANFTVPVVLEDEGHGLVTFHAAPVDAIKAAATSALLRAADDLLESLPTAQVTAAHIATCSDCGAKLASNDPNLRIEHGEGDNHIASSTCGGAR</sequence>
<reference evidence="1 2" key="1">
    <citation type="submission" date="2015-02" db="EMBL/GenBank/DDBJ databases">
        <title>Draft genome sequences of ten Microbacterium spp. with emphasis on heavy metal contaminated environments.</title>
        <authorList>
            <person name="Corretto E."/>
        </authorList>
    </citation>
    <scope>NUCLEOTIDE SEQUENCE [LARGE SCALE GENOMIC DNA]</scope>
    <source>
        <strain evidence="1 2">SA35</strain>
    </source>
</reference>
<protein>
    <submittedName>
        <fullName evidence="1">Uncharacterized protein</fullName>
    </submittedName>
</protein>
<dbReference type="PATRIC" id="fig|273678.4.peg.230"/>
<dbReference type="EMBL" id="JYJB01000003">
    <property type="protein sequence ID" value="KJL49525.1"/>
    <property type="molecule type" value="Genomic_DNA"/>
</dbReference>
<dbReference type="STRING" id="273678.RS84_00238"/>
<gene>
    <name evidence="1" type="ORF">RS84_00238</name>
</gene>
<dbReference type="Proteomes" id="UP000033900">
    <property type="component" value="Unassembled WGS sequence"/>
</dbReference>
<evidence type="ECO:0000313" key="1">
    <source>
        <dbReference type="EMBL" id="KJL49525.1"/>
    </source>
</evidence>
<proteinExistence type="predicted"/>
<accession>A0A0M2HX70</accession>
<evidence type="ECO:0000313" key="2">
    <source>
        <dbReference type="Proteomes" id="UP000033900"/>
    </source>
</evidence>
<organism evidence="1 2">
    <name type="scientific">Microbacterium hydrocarbonoxydans</name>
    <dbReference type="NCBI Taxonomy" id="273678"/>
    <lineage>
        <taxon>Bacteria</taxon>
        <taxon>Bacillati</taxon>
        <taxon>Actinomycetota</taxon>
        <taxon>Actinomycetes</taxon>
        <taxon>Micrococcales</taxon>
        <taxon>Microbacteriaceae</taxon>
        <taxon>Microbacterium</taxon>
    </lineage>
</organism>
<dbReference type="RefSeq" id="WP_152641715.1">
    <property type="nucleotide sequence ID" value="NZ_JYJB01000003.1"/>
</dbReference>
<comment type="caution">
    <text evidence="1">The sequence shown here is derived from an EMBL/GenBank/DDBJ whole genome shotgun (WGS) entry which is preliminary data.</text>
</comment>
<name>A0A0M2HX70_9MICO</name>
<dbReference type="AlphaFoldDB" id="A0A0M2HX70"/>
<keyword evidence="2" id="KW-1185">Reference proteome</keyword>